<feature type="coiled-coil region" evidence="7">
    <location>
        <begin position="378"/>
        <end position="405"/>
    </location>
</feature>
<evidence type="ECO:0000256" key="3">
    <source>
        <dbReference type="ARBA" id="ARBA00022679"/>
    </source>
</evidence>
<protein>
    <recommendedName>
        <fullName evidence="6">NAD(P)(+)--arginine ADP-ribosyltransferase</fullName>
        <ecNumber evidence="6">2.4.2.31</ecNumber>
    </recommendedName>
    <alternativeName>
        <fullName evidence="6">Mono(ADP-ribosyl)transferase</fullName>
    </alternativeName>
</protein>
<organism evidence="8 9">
    <name type="scientific">Tetrahymena thermophila (strain SB210)</name>
    <dbReference type="NCBI Taxonomy" id="312017"/>
    <lineage>
        <taxon>Eukaryota</taxon>
        <taxon>Sar</taxon>
        <taxon>Alveolata</taxon>
        <taxon>Ciliophora</taxon>
        <taxon>Intramacronucleata</taxon>
        <taxon>Oligohymenophorea</taxon>
        <taxon>Hymenostomatida</taxon>
        <taxon>Tetrahymenina</taxon>
        <taxon>Tetrahymenidae</taxon>
        <taxon>Tetrahymena</taxon>
    </lineage>
</organism>
<accession>Q23E62</accession>
<dbReference type="Gene3D" id="3.90.176.10">
    <property type="entry name" value="Toxin ADP-ribosyltransferase, Chain A, domain 1"/>
    <property type="match status" value="1"/>
</dbReference>
<comment type="similarity">
    <text evidence="1 6">Belongs to the Arg-specific ADP-ribosyltransferase family.</text>
</comment>
<dbReference type="HOGENOM" id="CLU_015657_0_0_1"/>
<evidence type="ECO:0000256" key="1">
    <source>
        <dbReference type="ARBA" id="ARBA00009558"/>
    </source>
</evidence>
<keyword evidence="6" id="KW-0521">NADP</keyword>
<dbReference type="GO" id="GO:0016779">
    <property type="term" value="F:nucleotidyltransferase activity"/>
    <property type="evidence" value="ECO:0007669"/>
    <property type="project" value="UniProtKB-KW"/>
</dbReference>
<dbReference type="PROSITE" id="PS51996">
    <property type="entry name" value="TR_MART"/>
    <property type="match status" value="1"/>
</dbReference>
<dbReference type="EC" id="2.4.2.31" evidence="6"/>
<keyword evidence="9" id="KW-1185">Reference proteome</keyword>
<evidence type="ECO:0000256" key="2">
    <source>
        <dbReference type="ARBA" id="ARBA00022676"/>
    </source>
</evidence>
<dbReference type="AlphaFoldDB" id="Q23E62"/>
<reference evidence="9" key="1">
    <citation type="journal article" date="2006" name="PLoS Biol.">
        <title>Macronuclear genome sequence of the ciliate Tetrahymena thermophila, a model eukaryote.</title>
        <authorList>
            <person name="Eisen J.A."/>
            <person name="Coyne R.S."/>
            <person name="Wu M."/>
            <person name="Wu D."/>
            <person name="Thiagarajan M."/>
            <person name="Wortman J.R."/>
            <person name="Badger J.H."/>
            <person name="Ren Q."/>
            <person name="Amedeo P."/>
            <person name="Jones K.M."/>
            <person name="Tallon L.J."/>
            <person name="Delcher A.L."/>
            <person name="Salzberg S.L."/>
            <person name="Silva J.C."/>
            <person name="Haas B.J."/>
            <person name="Majoros W.H."/>
            <person name="Farzad M."/>
            <person name="Carlton J.M."/>
            <person name="Smith R.K. Jr."/>
            <person name="Garg J."/>
            <person name="Pearlman R.E."/>
            <person name="Karrer K.M."/>
            <person name="Sun L."/>
            <person name="Manning G."/>
            <person name="Elde N.C."/>
            <person name="Turkewitz A.P."/>
            <person name="Asai D.J."/>
            <person name="Wilkes D.E."/>
            <person name="Wang Y."/>
            <person name="Cai H."/>
            <person name="Collins K."/>
            <person name="Stewart B.A."/>
            <person name="Lee S.R."/>
            <person name="Wilamowska K."/>
            <person name="Weinberg Z."/>
            <person name="Ruzzo W.L."/>
            <person name="Wloga D."/>
            <person name="Gaertig J."/>
            <person name="Frankel J."/>
            <person name="Tsao C.-C."/>
            <person name="Gorovsky M.A."/>
            <person name="Keeling P.J."/>
            <person name="Waller R.F."/>
            <person name="Patron N.J."/>
            <person name="Cherry J.M."/>
            <person name="Stover N.A."/>
            <person name="Krieger C.J."/>
            <person name="del Toro C."/>
            <person name="Ryder H.F."/>
            <person name="Williamson S.C."/>
            <person name="Barbeau R.A."/>
            <person name="Hamilton E.P."/>
            <person name="Orias E."/>
        </authorList>
    </citation>
    <scope>NUCLEOTIDE SEQUENCE [LARGE SCALE GENOMIC DNA]</scope>
    <source>
        <strain evidence="9">SB210</strain>
    </source>
</reference>
<keyword evidence="6" id="KW-0520">NAD</keyword>
<evidence type="ECO:0000256" key="6">
    <source>
        <dbReference type="RuleBase" id="RU361228"/>
    </source>
</evidence>
<keyword evidence="3 6" id="KW-0808">Transferase</keyword>
<proteinExistence type="inferred from homology"/>
<evidence type="ECO:0000313" key="9">
    <source>
        <dbReference type="Proteomes" id="UP000009168"/>
    </source>
</evidence>
<dbReference type="KEGG" id="tet:TTHERM_00671930"/>
<keyword evidence="4" id="KW-0548">Nucleotidyltransferase</keyword>
<dbReference type="GO" id="GO:0106274">
    <property type="term" value="F:NAD+-protein-arginine ADP-ribosyltransferase activity"/>
    <property type="evidence" value="ECO:0007669"/>
    <property type="project" value="UniProtKB-EC"/>
</dbReference>
<dbReference type="InParanoid" id="Q23E62"/>
<sequence length="885" mass="103418">MSKKQLKKKQHELLIEKEEKLLQKKLNKKLIQSAYQCQQKVNAIKILENNLKNSQKTLQQIEQNIQQKPDSYLKLAENIGITVESLLEAIEKGLPENVADIKVEDGPSHFLLSKPEKKIFSQHNDQLNDLIQSSQYIWSSLKLKMPLAEENKIKIIDNFLENLKNVDTKLYSNFVSKISQSNTFQQLQHIFIKEYTGNQYGLINSILTSNDPVKLSAMREYINIAIKAYQDGNVGTVYNNNKILYRNFRLPKDLISLYKQNSFIYFTNMTSTSQLDLESFGQPDAYNFGIKLQISFLDLQQQKKNNLYTGIEVHSLSYYPNENEVLILPYQLFQITSVKQNGQDRFIINLREVDNKIILNNIKTPQHLPTKPSQPADKKKLQEIIAQSQSKMQQKQESLKQEKIQVACNFQQQAKDFIKKNNIQSIKIQDSQLTDIKISSIQDIQASQEQQFQNNVDYEEEEEKIEESVEYSNNQINFTNLNNEDKCKLLQLAENFDDLINKLTDQENVNNQNIKEGNKQVENILKEWILVNIEEQTSKDIVEKNQEKIKTQEQTLIQQVSQNKNFLKFLNIQKNQEFKNYQFLLHLVNKSYEQINQQALFNDKIPVCLQNKFLQRFALSSQDNFFHKVYFEHQNATLSLQDLKNQLTNLFFNKYPSSQHNYLELTCISDKPESSNKMCNSFLFQTNISIEEMLDLIITLPIKVKQQIKVQKHKYLQLSNQFFDCRGNMNYLHQYNQPEFRGNLVYNFPNICVRLGLSVLNKFDDGNNAWLSMDNSPGEWAVVYTWISEIKLCSLKSGTKNENKYSKQYEFIPQNALQCSQSIENLQKFIQNPILIGSQAFIIAYQCRANTTEILLSTEYPDVSFLDRSKMDTIRPYGIIIKQVY</sequence>
<keyword evidence="2 6" id="KW-0328">Glycosyltransferase</keyword>
<evidence type="ECO:0000256" key="4">
    <source>
        <dbReference type="ARBA" id="ARBA00022695"/>
    </source>
</evidence>
<keyword evidence="7" id="KW-0175">Coiled coil</keyword>
<evidence type="ECO:0000256" key="7">
    <source>
        <dbReference type="SAM" id="Coils"/>
    </source>
</evidence>
<evidence type="ECO:0000313" key="8">
    <source>
        <dbReference type="EMBL" id="EAR94725.1"/>
    </source>
</evidence>
<name>Q23E62_TETTS</name>
<dbReference type="SUPFAM" id="SSF56399">
    <property type="entry name" value="ADP-ribosylation"/>
    <property type="match status" value="1"/>
</dbReference>
<dbReference type="Pfam" id="PF01129">
    <property type="entry name" value="ART"/>
    <property type="match status" value="1"/>
</dbReference>
<evidence type="ECO:0000256" key="5">
    <source>
        <dbReference type="ARBA" id="ARBA00047597"/>
    </source>
</evidence>
<dbReference type="Proteomes" id="UP000009168">
    <property type="component" value="Unassembled WGS sequence"/>
</dbReference>
<dbReference type="InterPro" id="IPR000768">
    <property type="entry name" value="ART"/>
</dbReference>
<comment type="catalytic activity">
    <reaction evidence="5 6">
        <text>L-arginyl-[protein] + NAD(+) = N(omega)-(ADP-D-ribosyl)-L-arginyl-[protein] + nicotinamide + H(+)</text>
        <dbReference type="Rhea" id="RHEA:19149"/>
        <dbReference type="Rhea" id="RHEA-COMP:10532"/>
        <dbReference type="Rhea" id="RHEA-COMP:15087"/>
        <dbReference type="ChEBI" id="CHEBI:15378"/>
        <dbReference type="ChEBI" id="CHEBI:17154"/>
        <dbReference type="ChEBI" id="CHEBI:29965"/>
        <dbReference type="ChEBI" id="CHEBI:57540"/>
        <dbReference type="ChEBI" id="CHEBI:142554"/>
        <dbReference type="EC" id="2.4.2.31"/>
    </reaction>
</comment>
<dbReference type="GeneID" id="7841263"/>
<feature type="coiled-coil region" evidence="7">
    <location>
        <begin position="8"/>
        <end position="64"/>
    </location>
</feature>
<gene>
    <name evidence="8" type="ORF">TTHERM_00671930</name>
</gene>
<dbReference type="RefSeq" id="XP_001014970.1">
    <property type="nucleotide sequence ID" value="XM_001014970.1"/>
</dbReference>
<dbReference type="EMBL" id="GG662711">
    <property type="protein sequence ID" value="EAR94725.1"/>
    <property type="molecule type" value="Genomic_DNA"/>
</dbReference>
<dbReference type="OrthoDB" id="423533at2759"/>